<gene>
    <name evidence="12" type="primary">dnaG</name>
    <name evidence="19" type="ORF">FNX44_008420</name>
    <name evidence="17" type="ORF">H3146_10155</name>
    <name evidence="18" type="ORF">H3147_15550</name>
</gene>
<evidence type="ECO:0000256" key="15">
    <source>
        <dbReference type="SAM" id="MobiDB-lite"/>
    </source>
</evidence>
<dbReference type="PIRSF" id="PIRSF002811">
    <property type="entry name" value="DnaG"/>
    <property type="match status" value="1"/>
</dbReference>
<evidence type="ECO:0000256" key="3">
    <source>
        <dbReference type="ARBA" id="ARBA00022679"/>
    </source>
</evidence>
<evidence type="ECO:0000313" key="22">
    <source>
        <dbReference type="Proteomes" id="UP000525686"/>
    </source>
</evidence>
<dbReference type="Pfam" id="PF08278">
    <property type="entry name" value="DnaG_DnaB_bind"/>
    <property type="match status" value="1"/>
</dbReference>
<dbReference type="Proteomes" id="UP000525686">
    <property type="component" value="Unassembled WGS sequence"/>
</dbReference>
<keyword evidence="1 12" id="KW-0240">DNA-directed RNA polymerase</keyword>
<keyword evidence="11 12" id="KW-0804">Transcription</keyword>
<comment type="domain">
    <text evidence="12">Contains an N-terminal zinc-binding domain, a central core domain that contains the primase activity, and a C-terminal DnaB-binding domain.</text>
</comment>
<dbReference type="Pfam" id="PF08275">
    <property type="entry name" value="DNAG_N"/>
    <property type="match status" value="1"/>
</dbReference>
<dbReference type="InterPro" id="IPR002694">
    <property type="entry name" value="Znf_CHC2"/>
</dbReference>
<dbReference type="InterPro" id="IPR050219">
    <property type="entry name" value="DnaG_primase"/>
</dbReference>
<dbReference type="Pfam" id="PF01807">
    <property type="entry name" value="Zn_ribbon_DnaG"/>
    <property type="match status" value="1"/>
</dbReference>
<evidence type="ECO:0000256" key="8">
    <source>
        <dbReference type="ARBA" id="ARBA00022833"/>
    </source>
</evidence>
<evidence type="ECO:0000313" key="21">
    <source>
        <dbReference type="Proteomes" id="UP000517765"/>
    </source>
</evidence>
<feature type="domain" description="Toprim" evidence="16">
    <location>
        <begin position="261"/>
        <end position="345"/>
    </location>
</feature>
<keyword evidence="4 12" id="KW-0548">Nucleotidyltransferase</keyword>
<dbReference type="SMART" id="SM00493">
    <property type="entry name" value="TOPRIM"/>
    <property type="match status" value="1"/>
</dbReference>
<dbReference type="PANTHER" id="PTHR30313:SF2">
    <property type="entry name" value="DNA PRIMASE"/>
    <property type="match status" value="1"/>
</dbReference>
<keyword evidence="7 12" id="KW-0863">Zinc-finger</keyword>
<keyword evidence="6 12" id="KW-0479">Metal-binding</keyword>
<proteinExistence type="inferred from homology"/>
<evidence type="ECO:0000256" key="6">
    <source>
        <dbReference type="ARBA" id="ARBA00022723"/>
    </source>
</evidence>
<evidence type="ECO:0000256" key="13">
    <source>
        <dbReference type="PIRNR" id="PIRNR002811"/>
    </source>
</evidence>
<dbReference type="Pfam" id="PF10410">
    <property type="entry name" value="DnaB_bind"/>
    <property type="match status" value="1"/>
</dbReference>
<evidence type="ECO:0000313" key="18">
    <source>
        <dbReference type="EMBL" id="MBB1260237.1"/>
    </source>
</evidence>
<dbReference type="NCBIfam" id="TIGR01391">
    <property type="entry name" value="dnaG"/>
    <property type="match status" value="1"/>
</dbReference>
<dbReference type="PANTHER" id="PTHR30313">
    <property type="entry name" value="DNA PRIMASE"/>
    <property type="match status" value="1"/>
</dbReference>
<evidence type="ECO:0000256" key="12">
    <source>
        <dbReference type="HAMAP-Rule" id="MF_00974"/>
    </source>
</evidence>
<dbReference type="AlphaFoldDB" id="A0A5P0YNR6"/>
<dbReference type="InterPro" id="IPR019475">
    <property type="entry name" value="DNA_primase_DnaB-bd"/>
</dbReference>
<evidence type="ECO:0000259" key="16">
    <source>
        <dbReference type="PROSITE" id="PS50880"/>
    </source>
</evidence>
<comment type="subunit">
    <text evidence="12">Monomer. Interacts with DnaB.</text>
</comment>
<dbReference type="Gene3D" id="3.90.580.10">
    <property type="entry name" value="Zinc finger, CHC2-type domain"/>
    <property type="match status" value="1"/>
</dbReference>
<dbReference type="PROSITE" id="PS50880">
    <property type="entry name" value="TOPRIM"/>
    <property type="match status" value="1"/>
</dbReference>
<evidence type="ECO:0000256" key="9">
    <source>
        <dbReference type="ARBA" id="ARBA00022842"/>
    </source>
</evidence>
<keyword evidence="20" id="KW-1185">Reference proteome</keyword>
<accession>A0A5P0YNR6</accession>
<evidence type="ECO:0000313" key="17">
    <source>
        <dbReference type="EMBL" id="MBB1253728.1"/>
    </source>
</evidence>
<dbReference type="GO" id="GO:1990077">
    <property type="term" value="C:primosome complex"/>
    <property type="evidence" value="ECO:0007669"/>
    <property type="project" value="UniProtKB-KW"/>
</dbReference>
<name>A0A5P0YNR6_9ACTN</name>
<dbReference type="EMBL" id="VJYK02000062">
    <property type="protein sequence ID" value="MQS01895.1"/>
    <property type="molecule type" value="Genomic_DNA"/>
</dbReference>
<evidence type="ECO:0000256" key="1">
    <source>
        <dbReference type="ARBA" id="ARBA00022478"/>
    </source>
</evidence>
<reference evidence="17" key="3">
    <citation type="journal article" name="Syst. Appl. Microbiol.">
        <title>Streptomyces alkaliterrae sp. nov., isolated from an alkaline soil, and emended descriptions of Streptomyces alkaliphilus, Streptomyces calidiresistens and Streptomyces durbertensis.</title>
        <authorList>
            <person name="Swiecimska M."/>
            <person name="Golinska P."/>
            <person name="Nouioui I."/>
            <person name="Wypij M."/>
            <person name="Rai M."/>
            <person name="Sangal V."/>
            <person name="Goodfellow M."/>
        </authorList>
    </citation>
    <scope>NUCLEOTIDE SEQUENCE</scope>
    <source>
        <strain evidence="17">OF3</strain>
        <strain evidence="18">OF8</strain>
    </source>
</reference>
<dbReference type="EMBL" id="JABJXA010000087">
    <property type="protein sequence ID" value="MBB1260237.1"/>
    <property type="molecule type" value="Genomic_DNA"/>
</dbReference>
<evidence type="ECO:0000256" key="10">
    <source>
        <dbReference type="ARBA" id="ARBA00023125"/>
    </source>
</evidence>
<dbReference type="RefSeq" id="WP_143647364.1">
    <property type="nucleotide sequence ID" value="NZ_JABJWZ010000067.1"/>
</dbReference>
<comment type="catalytic activity">
    <reaction evidence="12">
        <text>ssDNA + n NTP = ssDNA/pppN(pN)n-1 hybrid + (n-1) diphosphate.</text>
        <dbReference type="EC" id="2.7.7.101"/>
    </reaction>
</comment>
<keyword evidence="9" id="KW-0460">Magnesium</keyword>
<evidence type="ECO:0000256" key="2">
    <source>
        <dbReference type="ARBA" id="ARBA00022515"/>
    </source>
</evidence>
<keyword evidence="10 12" id="KW-0238">DNA-binding</keyword>
<dbReference type="Gene3D" id="1.20.50.20">
    <property type="entry name" value="DnaG, RNA polymerase domain, helical bundle"/>
    <property type="match status" value="1"/>
</dbReference>
<dbReference type="InterPro" id="IPR037068">
    <property type="entry name" value="DNA_primase_core_N_sf"/>
</dbReference>
<keyword evidence="8 12" id="KW-0862">Zinc</keyword>
<dbReference type="SUPFAM" id="SSF56731">
    <property type="entry name" value="DNA primase core"/>
    <property type="match status" value="1"/>
</dbReference>
<dbReference type="Proteomes" id="UP000320857">
    <property type="component" value="Unassembled WGS sequence"/>
</dbReference>
<dbReference type="Pfam" id="PF13662">
    <property type="entry name" value="Toprim_4"/>
    <property type="match status" value="1"/>
</dbReference>
<dbReference type="HAMAP" id="MF_00974">
    <property type="entry name" value="DNA_primase_DnaG"/>
    <property type="match status" value="1"/>
</dbReference>
<reference evidence="19 20" key="1">
    <citation type="submission" date="2019-10" db="EMBL/GenBank/DDBJ databases">
        <title>Streptomyces sp. nov., a novel actinobacterium isolated from alkaline environment.</title>
        <authorList>
            <person name="Golinska P."/>
        </authorList>
    </citation>
    <scope>NUCLEOTIDE SEQUENCE [LARGE SCALE GENOMIC DNA]</scope>
    <source>
        <strain evidence="19 20">OF1</strain>
    </source>
</reference>
<evidence type="ECO:0000256" key="5">
    <source>
        <dbReference type="ARBA" id="ARBA00022705"/>
    </source>
</evidence>
<dbReference type="GO" id="GO:0006269">
    <property type="term" value="P:DNA replication, synthesis of primer"/>
    <property type="evidence" value="ECO:0007669"/>
    <property type="project" value="UniProtKB-UniRule"/>
</dbReference>
<dbReference type="InterPro" id="IPR030846">
    <property type="entry name" value="DnaG_bac"/>
</dbReference>
<dbReference type="Gene3D" id="3.40.1360.10">
    <property type="match status" value="1"/>
</dbReference>
<evidence type="ECO:0000256" key="4">
    <source>
        <dbReference type="ARBA" id="ARBA00022695"/>
    </source>
</evidence>
<comment type="cofactor">
    <cofactor evidence="12 13 14">
        <name>Zn(2+)</name>
        <dbReference type="ChEBI" id="CHEBI:29105"/>
    </cofactor>
    <text evidence="12 13 14">Binds 1 zinc ion per monomer.</text>
</comment>
<dbReference type="GO" id="GO:0000428">
    <property type="term" value="C:DNA-directed RNA polymerase complex"/>
    <property type="evidence" value="ECO:0007669"/>
    <property type="project" value="UniProtKB-KW"/>
</dbReference>
<reference evidence="21 22" key="2">
    <citation type="submission" date="2020-05" db="EMBL/GenBank/DDBJ databases">
        <title>Classification of alakaliphilic streptomycetes isolated from an alkaline soil next to Lonar Crater, India and a proposal for the recognition of Streptomyces alkaliterrae sp. nov.</title>
        <authorList>
            <person name="Golinska P."/>
        </authorList>
    </citation>
    <scope>NUCLEOTIDE SEQUENCE [LARGE SCALE GENOMIC DNA]</scope>
    <source>
        <strain evidence="22">OF3</strain>
        <strain evidence="21">OF8</strain>
    </source>
</reference>
<evidence type="ECO:0000313" key="20">
    <source>
        <dbReference type="Proteomes" id="UP000320857"/>
    </source>
</evidence>
<dbReference type="FunFam" id="3.90.980.10:FF:000001">
    <property type="entry name" value="DNA primase"/>
    <property type="match status" value="1"/>
</dbReference>
<dbReference type="CDD" id="cd03364">
    <property type="entry name" value="TOPRIM_DnaG_primases"/>
    <property type="match status" value="1"/>
</dbReference>
<comment type="function">
    <text evidence="12 13">RNA polymerase that catalyzes the synthesis of short RNA molecules used as primers for DNA polymerase during DNA replication.</text>
</comment>
<dbReference type="InterPro" id="IPR036977">
    <property type="entry name" value="DNA_primase_Znf_CHC2"/>
</dbReference>
<dbReference type="Proteomes" id="UP000517765">
    <property type="component" value="Unassembled WGS sequence"/>
</dbReference>
<keyword evidence="3 12" id="KW-0808">Transferase</keyword>
<protein>
    <recommendedName>
        <fullName evidence="12 13">DNA primase</fullName>
        <ecNumber evidence="12">2.7.7.101</ecNumber>
    </recommendedName>
</protein>
<evidence type="ECO:0000256" key="7">
    <source>
        <dbReference type="ARBA" id="ARBA00022771"/>
    </source>
</evidence>
<dbReference type="Gene3D" id="3.90.980.10">
    <property type="entry name" value="DNA primase, catalytic core, N-terminal domain"/>
    <property type="match status" value="1"/>
</dbReference>
<dbReference type="EMBL" id="JABJWZ010000067">
    <property type="protein sequence ID" value="MBB1253728.1"/>
    <property type="molecule type" value="Genomic_DNA"/>
</dbReference>
<evidence type="ECO:0000256" key="14">
    <source>
        <dbReference type="PIRSR" id="PIRSR002811-1"/>
    </source>
</evidence>
<comment type="caution">
    <text evidence="19">The sequence shown here is derived from an EMBL/GenBank/DDBJ whole genome shotgun (WGS) entry which is preliminary data.</text>
</comment>
<dbReference type="GO" id="GO:0003899">
    <property type="term" value="F:DNA-directed RNA polymerase activity"/>
    <property type="evidence" value="ECO:0007669"/>
    <property type="project" value="UniProtKB-UniRule"/>
</dbReference>
<dbReference type="InterPro" id="IPR013264">
    <property type="entry name" value="DNAG_N"/>
</dbReference>
<keyword evidence="2 12" id="KW-0639">Primosome</keyword>
<dbReference type="SUPFAM" id="SSF57783">
    <property type="entry name" value="Zinc beta-ribbon"/>
    <property type="match status" value="1"/>
</dbReference>
<feature type="compositionally biased region" description="Low complexity" evidence="15">
    <location>
        <begin position="454"/>
        <end position="463"/>
    </location>
</feature>
<dbReference type="InterPro" id="IPR006171">
    <property type="entry name" value="TOPRIM_dom"/>
</dbReference>
<keyword evidence="5 12" id="KW-0235">DNA replication</keyword>
<dbReference type="FunFam" id="3.90.580.10:FF:000001">
    <property type="entry name" value="DNA primase"/>
    <property type="match status" value="1"/>
</dbReference>
<comment type="similarity">
    <text evidence="12 13">Belongs to the DnaG primase family.</text>
</comment>
<dbReference type="InterPro" id="IPR013173">
    <property type="entry name" value="DNA_primase_DnaG_DnaB-bd_dom"/>
</dbReference>
<organism evidence="19 20">
    <name type="scientific">Streptomyces alkaliterrae</name>
    <dbReference type="NCBI Taxonomy" id="2213162"/>
    <lineage>
        <taxon>Bacteria</taxon>
        <taxon>Bacillati</taxon>
        <taxon>Actinomycetota</taxon>
        <taxon>Actinomycetes</taxon>
        <taxon>Kitasatosporales</taxon>
        <taxon>Streptomycetaceae</taxon>
        <taxon>Streptomyces</taxon>
    </lineage>
</organism>
<dbReference type="InterPro" id="IPR006295">
    <property type="entry name" value="DNA_primase_DnaG"/>
</dbReference>
<feature type="zinc finger region" description="CHC2-type" evidence="12 14">
    <location>
        <begin position="41"/>
        <end position="65"/>
    </location>
</feature>
<dbReference type="SMART" id="SM00400">
    <property type="entry name" value="ZnF_CHCC"/>
    <property type="match status" value="1"/>
</dbReference>
<feature type="region of interest" description="Disordered" evidence="15">
    <location>
        <begin position="442"/>
        <end position="478"/>
    </location>
</feature>
<dbReference type="GO" id="GO:0008270">
    <property type="term" value="F:zinc ion binding"/>
    <property type="evidence" value="ECO:0007669"/>
    <property type="project" value="UniProtKB-UniRule"/>
</dbReference>
<dbReference type="InterPro" id="IPR034151">
    <property type="entry name" value="TOPRIM_DnaG_bac"/>
</dbReference>
<dbReference type="SMART" id="SM00766">
    <property type="entry name" value="DnaG_DnaB_bind"/>
    <property type="match status" value="1"/>
</dbReference>
<dbReference type="GO" id="GO:0005737">
    <property type="term" value="C:cytoplasm"/>
    <property type="evidence" value="ECO:0007669"/>
    <property type="project" value="TreeGrafter"/>
</dbReference>
<dbReference type="EC" id="2.7.7.101" evidence="12"/>
<sequence length="636" mass="68797">MAGRINDEDVRAVREAIPVDAVVSEYLQLRPGGGGNLKGLCPFHDEKSPSFYVSPAKGLFHCFGCQEGGDIIAFVMKVDHLSFAEAVERLAAQAGVTLRYEEGGYGRASQQGERTRLVEAHKAAAQYYAEQLDSPEAQIGRVFLAERGFEQEAARHFGVGYAPAGWDHLTRFLRGRGFTDRELVLSGLSQDGRRGPIDRFRGRLMWPIRDITGEVVGFGARKLRDDDNGPKYLNTPETPIYRKSQVLYGIDLAKKDIAKEGRAVVVEGYTDVMACHLAGVTTAIATSGTAFGEGHIKILRRLLMDNSRTEVIFTFDGDAAGQKAALRAFEDDQKFAARTSIAISPGGMDPCELRLSKGDAAVRELVDGRSRLFEFALRQVVDQHDLDSAEGRSAALEAAAPIVARIKDGSLQHEYAVRLAGLLGILDTQFVVRRVGQLARWKRENGRGGPPGAGPARGAASAGPPTPAAPRISGPPLHLRRPGQLVERELLKVALQYPELVSPVFDAYGADEFTAEPYAVVRTTIEAAGGTEAAGPDFLSRVMDAAPDDTVRKLVTELAVESLRCPGGGEPDEAYAGQQLVAVRLAAVRSRSAEIEGTARRLDAQGASEQSAPLWQELWVLQRYATALRERGAAAL</sequence>
<dbReference type="GO" id="GO:0003677">
    <property type="term" value="F:DNA binding"/>
    <property type="evidence" value="ECO:0007669"/>
    <property type="project" value="UniProtKB-KW"/>
</dbReference>
<evidence type="ECO:0000313" key="19">
    <source>
        <dbReference type="EMBL" id="MQS01895.1"/>
    </source>
</evidence>
<evidence type="ECO:0000256" key="11">
    <source>
        <dbReference type="ARBA" id="ARBA00023163"/>
    </source>
</evidence>